<organism evidence="1">
    <name type="scientific">Rhizobium leguminosarum</name>
    <dbReference type="NCBI Taxonomy" id="384"/>
    <lineage>
        <taxon>Bacteria</taxon>
        <taxon>Pseudomonadati</taxon>
        <taxon>Pseudomonadota</taxon>
        <taxon>Alphaproteobacteria</taxon>
        <taxon>Hyphomicrobiales</taxon>
        <taxon>Rhizobiaceae</taxon>
        <taxon>Rhizobium/Agrobacterium group</taxon>
        <taxon>Rhizobium</taxon>
    </lineage>
</organism>
<dbReference type="Pfam" id="PF06169">
    <property type="entry name" value="DUF982"/>
    <property type="match status" value="1"/>
</dbReference>
<dbReference type="InterPro" id="IPR010385">
    <property type="entry name" value="DUF982"/>
</dbReference>
<protein>
    <recommendedName>
        <fullName evidence="2">DUF982 domain-containing protein</fullName>
    </recommendedName>
</protein>
<evidence type="ECO:0008006" key="2">
    <source>
        <dbReference type="Google" id="ProtNLM"/>
    </source>
</evidence>
<dbReference type="Gene3D" id="6.10.250.730">
    <property type="match status" value="1"/>
</dbReference>
<proteinExistence type="predicted"/>
<dbReference type="RefSeq" id="WP_062943664.1">
    <property type="nucleotide sequence ID" value="NZ_CP171844.1"/>
</dbReference>
<evidence type="ECO:0000313" key="1">
    <source>
        <dbReference type="EMBL" id="KZA98655.1"/>
    </source>
</evidence>
<sequence>MFMMQGPNVMNRYTSHQFPALRILMSGQEKYSVVRTLGDAATMLISEWPGDDGEEYVVAVRTCLDAIRGTTPPNAAREALMRAADEAGIRYLSVVH</sequence>
<accession>A0A154IDY5</accession>
<name>A0A154IDY5_RHILE</name>
<dbReference type="EMBL" id="LVYU01000112">
    <property type="protein sequence ID" value="KZA98655.1"/>
    <property type="molecule type" value="Genomic_DNA"/>
</dbReference>
<comment type="caution">
    <text evidence="1">The sequence shown here is derived from an EMBL/GenBank/DDBJ whole genome shotgun (WGS) entry which is preliminary data.</text>
</comment>
<reference evidence="1" key="1">
    <citation type="submission" date="2016-03" db="EMBL/GenBank/DDBJ databases">
        <title>Microsymbionts genomes from the relict species Vavilovia formosa.</title>
        <authorList>
            <person name="Chirak E."/>
            <person name="Kimeklis A."/>
            <person name="Kopat V."/>
            <person name="Andronov E."/>
        </authorList>
    </citation>
    <scope>NUCLEOTIDE SEQUENCE [LARGE SCALE GENOMIC DNA]</scope>
    <source>
        <strain evidence="1">Vaf12</strain>
    </source>
</reference>
<dbReference type="AlphaFoldDB" id="A0A154IDY5"/>
<gene>
    <name evidence="1" type="ORF">A4A59_03505</name>
</gene>